<accession>A0ABW5DK51</accession>
<evidence type="ECO:0000313" key="2">
    <source>
        <dbReference type="Proteomes" id="UP001597295"/>
    </source>
</evidence>
<comment type="caution">
    <text evidence="1">The sequence shown here is derived from an EMBL/GenBank/DDBJ whole genome shotgun (WGS) entry which is preliminary data.</text>
</comment>
<evidence type="ECO:0008006" key="3">
    <source>
        <dbReference type="Google" id="ProtNLM"/>
    </source>
</evidence>
<dbReference type="EMBL" id="JBHUIP010000001">
    <property type="protein sequence ID" value="MFD2261327.1"/>
    <property type="molecule type" value="Genomic_DNA"/>
</dbReference>
<protein>
    <recommendedName>
        <fullName evidence="3">PRC-barrel domain-containing protein</fullName>
    </recommendedName>
</protein>
<organism evidence="1 2">
    <name type="scientific">Lacibacterium aquatile</name>
    <dbReference type="NCBI Taxonomy" id="1168082"/>
    <lineage>
        <taxon>Bacteria</taxon>
        <taxon>Pseudomonadati</taxon>
        <taxon>Pseudomonadota</taxon>
        <taxon>Alphaproteobacteria</taxon>
        <taxon>Rhodospirillales</taxon>
        <taxon>Rhodospirillaceae</taxon>
    </lineage>
</organism>
<gene>
    <name evidence="1" type="ORF">ACFSM5_00405</name>
</gene>
<evidence type="ECO:0000313" key="1">
    <source>
        <dbReference type="EMBL" id="MFD2261327.1"/>
    </source>
</evidence>
<name>A0ABW5DK51_9PROT</name>
<keyword evidence="2" id="KW-1185">Reference proteome</keyword>
<dbReference type="RefSeq" id="WP_379873937.1">
    <property type="nucleotide sequence ID" value="NZ_JBHUIP010000001.1"/>
</dbReference>
<dbReference type="Proteomes" id="UP001597295">
    <property type="component" value="Unassembled WGS sequence"/>
</dbReference>
<proteinExistence type="predicted"/>
<sequence length="79" mass="8820">MFGRLRQSPLAPGLRFCQKRDDQVGRVAEVLFIDEDARGIAHVHFRLTVSPYGAGPAGRIAENRILALAEFRHSYPVAM</sequence>
<reference evidence="2" key="1">
    <citation type="journal article" date="2019" name="Int. J. Syst. Evol. Microbiol.">
        <title>The Global Catalogue of Microorganisms (GCM) 10K type strain sequencing project: providing services to taxonomists for standard genome sequencing and annotation.</title>
        <authorList>
            <consortium name="The Broad Institute Genomics Platform"/>
            <consortium name="The Broad Institute Genome Sequencing Center for Infectious Disease"/>
            <person name="Wu L."/>
            <person name="Ma J."/>
        </authorList>
    </citation>
    <scope>NUCLEOTIDE SEQUENCE [LARGE SCALE GENOMIC DNA]</scope>
    <source>
        <strain evidence="2">CGMCC 1.19062</strain>
    </source>
</reference>